<evidence type="ECO:0000313" key="3">
    <source>
        <dbReference type="Proteomes" id="UP000255443"/>
    </source>
</evidence>
<gene>
    <name evidence="2" type="ORF">NCTC7303_03152</name>
</gene>
<sequence length="131" mass="14583">MTSLPYLQGYPEHLLAQVRALIAGQGLGTMLEKRYPGAHDYATDKALYHYTQELKSQFLRNAPPINKVMYDSKIHVLKNALGLAYRRLARSGRQTQGKGGDTRRHRVSQRSGAVSADDCGSRTGAPERKRA</sequence>
<evidence type="ECO:0000313" key="2">
    <source>
        <dbReference type="EMBL" id="SUG50840.1"/>
    </source>
</evidence>
<dbReference type="AlphaFoldDB" id="A0A379TL45"/>
<evidence type="ECO:0000256" key="1">
    <source>
        <dbReference type="SAM" id="MobiDB-lite"/>
    </source>
</evidence>
<dbReference type="Proteomes" id="UP000255443">
    <property type="component" value="Unassembled WGS sequence"/>
</dbReference>
<accession>A0A379TL45</accession>
<feature type="region of interest" description="Disordered" evidence="1">
    <location>
        <begin position="90"/>
        <end position="131"/>
    </location>
</feature>
<name>A0A379TL45_SALER</name>
<dbReference type="GO" id="GO:0016787">
    <property type="term" value="F:hydrolase activity"/>
    <property type="evidence" value="ECO:0007669"/>
    <property type="project" value="UniProtKB-KW"/>
</dbReference>
<proteinExistence type="predicted"/>
<reference evidence="2 3" key="1">
    <citation type="submission" date="2018-06" db="EMBL/GenBank/DDBJ databases">
        <authorList>
            <consortium name="Pathogen Informatics"/>
            <person name="Doyle S."/>
        </authorList>
    </citation>
    <scope>NUCLEOTIDE SEQUENCE [LARGE SCALE GENOMIC DNA]</scope>
    <source>
        <strain evidence="2 3">NCTC7303</strain>
    </source>
</reference>
<keyword evidence="2" id="KW-0378">Hydrolase</keyword>
<protein>
    <submittedName>
        <fullName evidence="2">Putative metal-dependent hydrolase</fullName>
    </submittedName>
</protein>
<dbReference type="EMBL" id="UGXC01000003">
    <property type="protein sequence ID" value="SUG50840.1"/>
    <property type="molecule type" value="Genomic_DNA"/>
</dbReference>
<organism evidence="2 3">
    <name type="scientific">Salmonella enterica subsp. arizonae</name>
    <dbReference type="NCBI Taxonomy" id="59203"/>
    <lineage>
        <taxon>Bacteria</taxon>
        <taxon>Pseudomonadati</taxon>
        <taxon>Pseudomonadota</taxon>
        <taxon>Gammaproteobacteria</taxon>
        <taxon>Enterobacterales</taxon>
        <taxon>Enterobacteriaceae</taxon>
        <taxon>Salmonella</taxon>
    </lineage>
</organism>